<evidence type="ECO:0000313" key="1">
    <source>
        <dbReference type="EMBL" id="TGO24855.1"/>
    </source>
</evidence>
<evidence type="ECO:0000313" key="2">
    <source>
        <dbReference type="Proteomes" id="UP000297910"/>
    </source>
</evidence>
<reference evidence="1 2" key="1">
    <citation type="submission" date="2017-12" db="EMBL/GenBank/DDBJ databases">
        <title>Comparative genomics of Botrytis spp.</title>
        <authorList>
            <person name="Valero-Jimenez C.A."/>
            <person name="Tapia P."/>
            <person name="Veloso J."/>
            <person name="Silva-Moreno E."/>
            <person name="Staats M."/>
            <person name="Valdes J.H."/>
            <person name="Van Kan J.A.L."/>
        </authorList>
    </citation>
    <scope>NUCLEOTIDE SEQUENCE [LARGE SCALE GENOMIC DNA]</scope>
    <source>
        <strain evidence="1 2">Bp0003</strain>
    </source>
</reference>
<dbReference type="AlphaFoldDB" id="A0A4Z1FK71"/>
<dbReference type="Proteomes" id="UP000297910">
    <property type="component" value="Unassembled WGS sequence"/>
</dbReference>
<proteinExistence type="predicted"/>
<keyword evidence="2" id="KW-1185">Reference proteome</keyword>
<organism evidence="1 2">
    <name type="scientific">Botrytis paeoniae</name>
    <dbReference type="NCBI Taxonomy" id="278948"/>
    <lineage>
        <taxon>Eukaryota</taxon>
        <taxon>Fungi</taxon>
        <taxon>Dikarya</taxon>
        <taxon>Ascomycota</taxon>
        <taxon>Pezizomycotina</taxon>
        <taxon>Leotiomycetes</taxon>
        <taxon>Helotiales</taxon>
        <taxon>Sclerotiniaceae</taxon>
        <taxon>Botrytis</taxon>
    </lineage>
</organism>
<accession>A0A4Z1FK71</accession>
<sequence>MAVQTSKSSRTQARCWYHCLAVNGPYSFCIQTSHVNNDHDLGADIRIILAKKHRGDMLRTMAIILLINE</sequence>
<dbReference type="EMBL" id="PQXI01000093">
    <property type="protein sequence ID" value="TGO24855.1"/>
    <property type="molecule type" value="Genomic_DNA"/>
</dbReference>
<gene>
    <name evidence="1" type="ORF">BPAE_0093g00160</name>
</gene>
<name>A0A4Z1FK71_9HELO</name>
<comment type="caution">
    <text evidence="1">The sequence shown here is derived from an EMBL/GenBank/DDBJ whole genome shotgun (WGS) entry which is preliminary data.</text>
</comment>
<protein>
    <submittedName>
        <fullName evidence="1">Uncharacterized protein</fullName>
    </submittedName>
</protein>